<evidence type="ECO:0000313" key="1">
    <source>
        <dbReference type="EMBL" id="MDC3416074.1"/>
    </source>
</evidence>
<protein>
    <submittedName>
        <fullName evidence="1">Cold-shock protein</fullName>
    </submittedName>
</protein>
<gene>
    <name evidence="1" type="ORF">NC799_03995</name>
</gene>
<dbReference type="EMBL" id="JAMQKC010000002">
    <property type="protein sequence ID" value="MDC3416074.1"/>
    <property type="molecule type" value="Genomic_DNA"/>
</dbReference>
<proteinExistence type="predicted"/>
<organism evidence="1 2">
    <name type="scientific">Aquibacillus salsiterrae</name>
    <dbReference type="NCBI Taxonomy" id="2950439"/>
    <lineage>
        <taxon>Bacteria</taxon>
        <taxon>Bacillati</taxon>
        <taxon>Bacillota</taxon>
        <taxon>Bacilli</taxon>
        <taxon>Bacillales</taxon>
        <taxon>Bacillaceae</taxon>
        <taxon>Aquibacillus</taxon>
    </lineage>
</organism>
<keyword evidence="2" id="KW-1185">Reference proteome</keyword>
<sequence>MAYYNNRKEPVEQVETMVWSCTSETCSGWMRTDYSFDKEPVCPLCKSEMKKEERLLPKID</sequence>
<dbReference type="Pfam" id="PF14169">
    <property type="entry name" value="YdjO"/>
    <property type="match status" value="1"/>
</dbReference>
<comment type="caution">
    <text evidence="1">The sequence shown here is derived from an EMBL/GenBank/DDBJ whole genome shotgun (WGS) entry which is preliminary data.</text>
</comment>
<reference evidence="1" key="1">
    <citation type="submission" date="2022-06" db="EMBL/GenBank/DDBJ databases">
        <title>Aquibacillus sp. a new bacterium isolated from soil saline samples.</title>
        <authorList>
            <person name="Galisteo C."/>
            <person name="De La Haba R."/>
            <person name="Sanchez-Porro C."/>
            <person name="Ventosa A."/>
        </authorList>
    </citation>
    <scope>NUCLEOTIDE SEQUENCE</scope>
    <source>
        <strain evidence="1">3ASR75-54</strain>
    </source>
</reference>
<dbReference type="RefSeq" id="WP_272445056.1">
    <property type="nucleotide sequence ID" value="NZ_JAMQKC010000002.1"/>
</dbReference>
<accession>A0A9X3WER4</accession>
<dbReference type="Proteomes" id="UP001145069">
    <property type="component" value="Unassembled WGS sequence"/>
</dbReference>
<dbReference type="InterPro" id="IPR025916">
    <property type="entry name" value="YdjO"/>
</dbReference>
<name>A0A9X3WER4_9BACI</name>
<evidence type="ECO:0000313" key="2">
    <source>
        <dbReference type="Proteomes" id="UP001145069"/>
    </source>
</evidence>
<dbReference type="AlphaFoldDB" id="A0A9X3WER4"/>